<protein>
    <recommendedName>
        <fullName evidence="2">Nitrogen regulatory protein areA GATA-like domain-containing protein</fullName>
    </recommendedName>
</protein>
<feature type="compositionally biased region" description="Polar residues" evidence="1">
    <location>
        <begin position="315"/>
        <end position="329"/>
    </location>
</feature>
<dbReference type="EMBL" id="JAQJZL010000003">
    <property type="protein sequence ID" value="KAJ6047420.1"/>
    <property type="molecule type" value="Genomic_DNA"/>
</dbReference>
<feature type="region of interest" description="Disordered" evidence="1">
    <location>
        <begin position="232"/>
        <end position="252"/>
    </location>
</feature>
<dbReference type="PANTHER" id="PTHR28051:SF1">
    <property type="entry name" value="PROTEIN MTL1-RELATED"/>
    <property type="match status" value="1"/>
</dbReference>
<comment type="caution">
    <text evidence="3">The sequence shown here is derived from an EMBL/GenBank/DDBJ whole genome shotgun (WGS) entry which is preliminary data.</text>
</comment>
<dbReference type="GO" id="GO:0042149">
    <property type="term" value="P:cellular response to glucose starvation"/>
    <property type="evidence" value="ECO:0007669"/>
    <property type="project" value="TreeGrafter"/>
</dbReference>
<feature type="region of interest" description="Disordered" evidence="1">
    <location>
        <begin position="300"/>
        <end position="380"/>
    </location>
</feature>
<evidence type="ECO:0000256" key="1">
    <source>
        <dbReference type="SAM" id="MobiDB-lite"/>
    </source>
</evidence>
<feature type="region of interest" description="Disordered" evidence="1">
    <location>
        <begin position="93"/>
        <end position="122"/>
    </location>
</feature>
<dbReference type="Proteomes" id="UP001219568">
    <property type="component" value="Unassembled WGS sequence"/>
</dbReference>
<name>A0AAD6NAU0_PENCN</name>
<dbReference type="PANTHER" id="PTHR28051">
    <property type="entry name" value="PROTEIN MTL1-RELATED"/>
    <property type="match status" value="1"/>
</dbReference>
<dbReference type="InterPro" id="IPR052292">
    <property type="entry name" value="Glucose_repression_reg"/>
</dbReference>
<proteinExistence type="predicted"/>
<dbReference type="InterPro" id="IPR013860">
    <property type="entry name" value="AreA_GATA"/>
</dbReference>
<sequence length="453" mass="50914">MTALLVPRENPSRLSPDPRRCPTVQRYFLGDQLDSKLPMQDAYRARDNSLPSTLSAPPSPTFMPVSQPRAYPNINSLPLEDELVLPSYDEPMRNALEPEDESDASTESHPAWAAAPAVDDTSIEDEPSRHVDYLSHDWKEEDIWSSWRYVTSRRNDYSNGVRLENASWRTWAKSKHNLKTVSPESLNWLKDCDVTWLYGPLKSSGEPQEAENGWARPPFPRSNTDLDQLHHRTGSSTFSLGGTLTTSSSSGMASPIERRHIHFNNEVVQCIAVEAKGFDEWPATFADESSDDGVVMMRQISNRSPSTRSTPRNSFSESKTIAPLPSTTLKYRGDPPEPRPQTILGRWSTPNASTLSPSPSVETLRPEPSANFLLDDDEDPSLDFTGNYPDRDRPWFVEDDATSDRPLRLTASGMFMPEGENETPSSSILDRVVDTVNTARDIAHVIWNVGWRR</sequence>
<feature type="compositionally biased region" description="Low complexity" evidence="1">
    <location>
        <begin position="234"/>
        <end position="251"/>
    </location>
</feature>
<dbReference type="GO" id="GO:0007039">
    <property type="term" value="P:protein catabolic process in the vacuole"/>
    <property type="evidence" value="ECO:0007669"/>
    <property type="project" value="TreeGrafter"/>
</dbReference>
<gene>
    <name evidence="3" type="ORF">N7460_003567</name>
</gene>
<evidence type="ECO:0000259" key="2">
    <source>
        <dbReference type="Pfam" id="PF08550"/>
    </source>
</evidence>
<reference evidence="3" key="2">
    <citation type="submission" date="2023-01" db="EMBL/GenBank/DDBJ databases">
        <authorList>
            <person name="Petersen C."/>
        </authorList>
    </citation>
    <scope>NUCLEOTIDE SEQUENCE</scope>
    <source>
        <strain evidence="3">IBT 15450</strain>
    </source>
</reference>
<reference evidence="3" key="1">
    <citation type="journal article" date="2023" name="IMA Fungus">
        <title>Comparative genomic study of the Penicillium genus elucidates a diverse pangenome and 15 lateral gene transfer events.</title>
        <authorList>
            <person name="Petersen C."/>
            <person name="Sorensen T."/>
            <person name="Nielsen M.R."/>
            <person name="Sondergaard T.E."/>
            <person name="Sorensen J.L."/>
            <person name="Fitzpatrick D.A."/>
            <person name="Frisvad J.C."/>
            <person name="Nielsen K.L."/>
        </authorList>
    </citation>
    <scope>NUCLEOTIDE SEQUENCE</scope>
    <source>
        <strain evidence="3">IBT 15450</strain>
    </source>
</reference>
<evidence type="ECO:0000313" key="4">
    <source>
        <dbReference type="Proteomes" id="UP001219568"/>
    </source>
</evidence>
<feature type="domain" description="Nitrogen regulatory protein areA GATA-like" evidence="2">
    <location>
        <begin position="146"/>
        <end position="173"/>
    </location>
</feature>
<dbReference type="Pfam" id="PF08550">
    <property type="entry name" value="GATA_AreA"/>
    <property type="match status" value="1"/>
</dbReference>
<organism evidence="3 4">
    <name type="scientific">Penicillium canescens</name>
    <dbReference type="NCBI Taxonomy" id="5083"/>
    <lineage>
        <taxon>Eukaryota</taxon>
        <taxon>Fungi</taxon>
        <taxon>Dikarya</taxon>
        <taxon>Ascomycota</taxon>
        <taxon>Pezizomycotina</taxon>
        <taxon>Eurotiomycetes</taxon>
        <taxon>Eurotiomycetidae</taxon>
        <taxon>Eurotiales</taxon>
        <taxon>Aspergillaceae</taxon>
        <taxon>Penicillium</taxon>
    </lineage>
</organism>
<feature type="compositionally biased region" description="Low complexity" evidence="1">
    <location>
        <begin position="301"/>
        <end position="314"/>
    </location>
</feature>
<feature type="region of interest" description="Disordered" evidence="1">
    <location>
        <begin position="1"/>
        <end position="22"/>
    </location>
</feature>
<evidence type="ECO:0000313" key="3">
    <source>
        <dbReference type="EMBL" id="KAJ6047420.1"/>
    </source>
</evidence>
<dbReference type="AlphaFoldDB" id="A0AAD6NAU0"/>
<dbReference type="GO" id="GO:0005773">
    <property type="term" value="C:vacuole"/>
    <property type="evidence" value="ECO:0007669"/>
    <property type="project" value="GOC"/>
</dbReference>
<accession>A0AAD6NAU0</accession>
<feature type="compositionally biased region" description="Polar residues" evidence="1">
    <location>
        <begin position="348"/>
        <end position="361"/>
    </location>
</feature>
<keyword evidence="4" id="KW-1185">Reference proteome</keyword>